<protein>
    <submittedName>
        <fullName evidence="10 12">Importin-beta domain-containing protein</fullName>
    </submittedName>
</protein>
<feature type="domain" description="Importin N-terminal" evidence="9">
    <location>
        <begin position="37"/>
        <end position="113"/>
    </location>
</feature>
<keyword evidence="4" id="KW-0813">Transport</keyword>
<evidence type="ECO:0000256" key="3">
    <source>
        <dbReference type="ARBA" id="ARBA00007991"/>
    </source>
</evidence>
<dbReference type="PANTHER" id="PTHR10997">
    <property type="entry name" value="IMPORTIN-7, 8, 11"/>
    <property type="match status" value="1"/>
</dbReference>
<gene>
    <name evidence="10 12" type="ORF">LOAG_18897</name>
</gene>
<feature type="region of interest" description="Disordered" evidence="8">
    <location>
        <begin position="932"/>
        <end position="960"/>
    </location>
</feature>
<evidence type="ECO:0000256" key="5">
    <source>
        <dbReference type="ARBA" id="ARBA00022490"/>
    </source>
</evidence>
<sequence length="1058" mass="120603">MFEGLRGDVAETDPVMERENLITALQATTSSTNQKEAAAYLEQNMRLIGFAPLLLHIIMDERVDCSARQAAVIYLKNVINRHWIMDEDDKHSFSLPEQDKHLIRELIIDAIVASPEAVRVQLCTAVGIITRHDFPKNWPYLPQKVAVLLHSVDGPSWLGALLVIRRLVKLYEYRRVKEKKPLVETMGLLMPMLLERLITLMPDASQESCLLQKLILKIFYGLVQFSLNLEMFTGQSLTQWLEQFRLIIGRTVPEEVNTVDEDDRERTVWWKCKKWASAIVERIFERYGSPGQVQLNYSEFAENYMAHFAIPILNTCLQVLDGYRNGNYVSSRVLHSLLQYIDIAIAQSRTWKIIKPHCQEIVRSVLFPLLKYSDEDEELWSDSPEEFVRIKYDVYDELHNPAIAAANVLTGFAKRKDMLQPILEFALSMLNGPDVNPRDQEGALRILGELFVALTKSKKYRGAVDELVERFIISKISHPIRFIRSRACWTIRQFANGKLSGSRITHIYEELVKRLADGDEELPVKVEAAMAIQHMLEAQTKYRSILKPHVHAVIIEVLRLVARAEIEEMTSVMEVLLEDFVDDIIPLAVDVATELANIFLQLSLSENQDDRTVTVMGILTTLGSVLDMVEDNQDVLYHIEEQVRRVIKSVLDREQIDYYEEVLALANSLITYSISEPMWEIFFDIHKLAISQDGMVFVDVMPVLHSYLTVDTDGFLARPERLRAFVEIAVNMFNEDMEENDQVHAAKLLECLILECQGKISNLVPDLVQLVLTRLHQPIEDCKTLKPALLLVVIAGLYYDTAMFVNLLPQLQPHGNNTLNYLVNELLSLAHCLEGVHDRKMAIIGLCTMARLSAAHRPTLIDEKAQQINELLVSLLIGLQKAMKIKAENRLANEKESDGKETEEDVGRDEDLADSEDEIDEDILEYLETLAEHQSKKERTESDAQAFESDSTLTSDSCDEDSMEAYFTPLDNDETADVFIFYKETLDALRASNEKLLFSMTTCTNTEKQVILDGVLRVCEQRMSLAKSKKVEQQGGYAFNVDAPVPDTFNFAAKNNNV</sequence>
<dbReference type="InParanoid" id="A0A1I7VI11"/>
<evidence type="ECO:0000256" key="8">
    <source>
        <dbReference type="SAM" id="MobiDB-lite"/>
    </source>
</evidence>
<dbReference type="EMBL" id="JH712715">
    <property type="protein sequence ID" value="EJD73693.1"/>
    <property type="molecule type" value="Genomic_DNA"/>
</dbReference>
<dbReference type="SUPFAM" id="SSF48371">
    <property type="entry name" value="ARM repeat"/>
    <property type="match status" value="1"/>
</dbReference>
<dbReference type="GO" id="GO:0006606">
    <property type="term" value="P:protein import into nucleus"/>
    <property type="evidence" value="ECO:0007669"/>
    <property type="project" value="TreeGrafter"/>
</dbReference>
<dbReference type="PANTHER" id="PTHR10997:SF18">
    <property type="entry name" value="D-IMPORTIN 7_RANBP7"/>
    <property type="match status" value="1"/>
</dbReference>
<evidence type="ECO:0000313" key="12">
    <source>
        <dbReference type="WBParaSite" id="EN70_2798"/>
    </source>
</evidence>
<dbReference type="Proteomes" id="UP000095285">
    <property type="component" value="Unassembled WGS sequence"/>
</dbReference>
<reference evidence="12" key="2">
    <citation type="submission" date="2016-11" db="UniProtKB">
        <authorList>
            <consortium name="WormBaseParasite"/>
        </authorList>
    </citation>
    <scope>IDENTIFICATION</scope>
</reference>
<evidence type="ECO:0000256" key="7">
    <source>
        <dbReference type="ARBA" id="ARBA00023242"/>
    </source>
</evidence>
<evidence type="ECO:0000313" key="10">
    <source>
        <dbReference type="EMBL" id="EJD73693.1"/>
    </source>
</evidence>
<dbReference type="InterPro" id="IPR001494">
    <property type="entry name" value="Importin-beta_N"/>
</dbReference>
<dbReference type="RefSeq" id="XP_020304647.1">
    <property type="nucleotide sequence ID" value="XM_020451558.1"/>
</dbReference>
<dbReference type="OrthoDB" id="760868at2759"/>
<dbReference type="STRING" id="7209.A0A1I7VI11"/>
<keyword evidence="5" id="KW-0963">Cytoplasm</keyword>
<feature type="compositionally biased region" description="Basic and acidic residues" evidence="8">
    <location>
        <begin position="891"/>
        <end position="900"/>
    </location>
</feature>
<dbReference type="GO" id="GO:0005635">
    <property type="term" value="C:nuclear envelope"/>
    <property type="evidence" value="ECO:0007669"/>
    <property type="project" value="TreeGrafter"/>
</dbReference>
<dbReference type="KEGG" id="loa:LOAG_18897"/>
<evidence type="ECO:0000256" key="4">
    <source>
        <dbReference type="ARBA" id="ARBA00022448"/>
    </source>
</evidence>
<keyword evidence="11" id="KW-1185">Reference proteome</keyword>
<dbReference type="InterPro" id="IPR016024">
    <property type="entry name" value="ARM-type_fold"/>
</dbReference>
<keyword evidence="6" id="KW-0653">Protein transport</keyword>
<dbReference type="Pfam" id="PF25758">
    <property type="entry name" value="TPR_IPO11"/>
    <property type="match status" value="1"/>
</dbReference>
<evidence type="ECO:0000256" key="6">
    <source>
        <dbReference type="ARBA" id="ARBA00022927"/>
    </source>
</evidence>
<accession>A0A1S0UDR1</accession>
<reference evidence="10 11" key="1">
    <citation type="submission" date="2012-04" db="EMBL/GenBank/DDBJ databases">
        <title>The Genome Sequence of Loa loa.</title>
        <authorList>
            <consortium name="The Broad Institute Genome Sequencing Platform"/>
            <consortium name="Broad Institute Genome Sequencing Center for Infectious Disease"/>
            <person name="Nutman T.B."/>
            <person name="Fink D.L."/>
            <person name="Russ C."/>
            <person name="Young S."/>
            <person name="Zeng Q."/>
            <person name="Gargeya S."/>
            <person name="Alvarado L."/>
            <person name="Berlin A."/>
            <person name="Chapman S.B."/>
            <person name="Chen Z."/>
            <person name="Freedman E."/>
            <person name="Gellesch M."/>
            <person name="Goldberg J."/>
            <person name="Griggs A."/>
            <person name="Gujja S."/>
            <person name="Heilman E.R."/>
            <person name="Heiman D."/>
            <person name="Howarth C."/>
            <person name="Mehta T."/>
            <person name="Neiman D."/>
            <person name="Pearson M."/>
            <person name="Roberts A."/>
            <person name="Saif S."/>
            <person name="Shea T."/>
            <person name="Shenoy N."/>
            <person name="Sisk P."/>
            <person name="Stolte C."/>
            <person name="Sykes S."/>
            <person name="White J."/>
            <person name="Yandava C."/>
            <person name="Haas B."/>
            <person name="Henn M.R."/>
            <person name="Nusbaum C."/>
            <person name="Birren B."/>
        </authorList>
    </citation>
    <scope>NUCLEOTIDE SEQUENCE [LARGE SCALE GENOMIC DNA]</scope>
</reference>
<dbReference type="GO" id="GO:0005829">
    <property type="term" value="C:cytosol"/>
    <property type="evidence" value="ECO:0007669"/>
    <property type="project" value="TreeGrafter"/>
</dbReference>
<evidence type="ECO:0000313" key="11">
    <source>
        <dbReference type="Proteomes" id="UP000095285"/>
    </source>
</evidence>
<dbReference type="InterPro" id="IPR011989">
    <property type="entry name" value="ARM-like"/>
</dbReference>
<dbReference type="AlphaFoldDB" id="A0A1I7VI11"/>
<dbReference type="GO" id="GO:0031267">
    <property type="term" value="F:small GTPase binding"/>
    <property type="evidence" value="ECO:0007669"/>
    <property type="project" value="InterPro"/>
</dbReference>
<feature type="compositionally biased region" description="Basic and acidic residues" evidence="8">
    <location>
        <begin position="932"/>
        <end position="942"/>
    </location>
</feature>
<dbReference type="PROSITE" id="PS50166">
    <property type="entry name" value="IMPORTIN_B_NT"/>
    <property type="match status" value="1"/>
</dbReference>
<name>A0A1I7VI11_LOALO</name>
<dbReference type="CTD" id="9945304"/>
<dbReference type="WBParaSite" id="EN70_2798">
    <property type="protein sequence ID" value="EN70_2798"/>
    <property type="gene ID" value="EN70_2798"/>
</dbReference>
<dbReference type="eggNOG" id="KOG1991">
    <property type="taxonomic scope" value="Eukaryota"/>
</dbReference>
<evidence type="ECO:0000256" key="1">
    <source>
        <dbReference type="ARBA" id="ARBA00004123"/>
    </source>
</evidence>
<comment type="subcellular location">
    <subcellularLocation>
        <location evidence="2">Cytoplasm</location>
    </subcellularLocation>
    <subcellularLocation>
        <location evidence="1">Nucleus</location>
    </subcellularLocation>
</comment>
<dbReference type="Gene3D" id="1.25.10.10">
    <property type="entry name" value="Leucine-rich Repeat Variant"/>
    <property type="match status" value="1"/>
</dbReference>
<keyword evidence="7" id="KW-0539">Nucleus</keyword>
<feature type="region of interest" description="Disordered" evidence="8">
    <location>
        <begin position="891"/>
        <end position="918"/>
    </location>
</feature>
<dbReference type="OMA" id="WVAKTSW"/>
<dbReference type="SMART" id="SM00913">
    <property type="entry name" value="IBN_N"/>
    <property type="match status" value="1"/>
</dbReference>
<accession>A0A1I7VI11</accession>
<dbReference type="GeneID" id="9945304"/>
<comment type="similarity">
    <text evidence="3">Belongs to the importin beta family.</text>
</comment>
<dbReference type="InterPro" id="IPR058669">
    <property type="entry name" value="TPR_IPO7/11-like"/>
</dbReference>
<feature type="compositionally biased region" description="Acidic residues" evidence="8">
    <location>
        <begin position="901"/>
        <end position="918"/>
    </location>
</feature>
<proteinExistence type="inferred from homology"/>
<dbReference type="Pfam" id="PF03810">
    <property type="entry name" value="IBN_N"/>
    <property type="match status" value="1"/>
</dbReference>
<organism evidence="11 12">
    <name type="scientific">Loa loa</name>
    <name type="common">Eye worm</name>
    <name type="synonym">Filaria loa</name>
    <dbReference type="NCBI Taxonomy" id="7209"/>
    <lineage>
        <taxon>Eukaryota</taxon>
        <taxon>Metazoa</taxon>
        <taxon>Ecdysozoa</taxon>
        <taxon>Nematoda</taxon>
        <taxon>Chromadorea</taxon>
        <taxon>Rhabditida</taxon>
        <taxon>Spirurina</taxon>
        <taxon>Spiruromorpha</taxon>
        <taxon>Filarioidea</taxon>
        <taxon>Onchocercidae</taxon>
        <taxon>Loa</taxon>
    </lineage>
</organism>
<evidence type="ECO:0000259" key="9">
    <source>
        <dbReference type="PROSITE" id="PS50166"/>
    </source>
</evidence>
<evidence type="ECO:0000256" key="2">
    <source>
        <dbReference type="ARBA" id="ARBA00004496"/>
    </source>
</evidence>